<proteinExistence type="predicted"/>
<keyword evidence="8 11" id="KW-1133">Transmembrane helix</keyword>
<evidence type="ECO:0000256" key="1">
    <source>
        <dbReference type="ARBA" id="ARBA00000085"/>
    </source>
</evidence>
<dbReference type="EC" id="2.7.13.3" evidence="3"/>
<accession>A0A2V1K910</accession>
<keyword evidence="16" id="KW-1185">Reference proteome</keyword>
<evidence type="ECO:0000313" key="15">
    <source>
        <dbReference type="EMBL" id="PWF26168.1"/>
    </source>
</evidence>
<dbReference type="Gene3D" id="6.10.340.10">
    <property type="match status" value="1"/>
</dbReference>
<evidence type="ECO:0000259" key="14">
    <source>
        <dbReference type="PROSITE" id="PS50885"/>
    </source>
</evidence>
<dbReference type="Gene3D" id="1.10.287.130">
    <property type="match status" value="1"/>
</dbReference>
<dbReference type="CDD" id="cd00082">
    <property type="entry name" value="HisKA"/>
    <property type="match status" value="1"/>
</dbReference>
<dbReference type="PROSITE" id="PS50885">
    <property type="entry name" value="HAMP"/>
    <property type="match status" value="1"/>
</dbReference>
<evidence type="ECO:0000256" key="4">
    <source>
        <dbReference type="ARBA" id="ARBA00022553"/>
    </source>
</evidence>
<dbReference type="SMART" id="SM00388">
    <property type="entry name" value="HisKA"/>
    <property type="match status" value="1"/>
</dbReference>
<dbReference type="AlphaFoldDB" id="A0A2V1K910"/>
<keyword evidence="4" id="KW-0597">Phosphoprotein</keyword>
<evidence type="ECO:0000256" key="5">
    <source>
        <dbReference type="ARBA" id="ARBA00022679"/>
    </source>
</evidence>
<dbReference type="InterPro" id="IPR003594">
    <property type="entry name" value="HATPase_dom"/>
</dbReference>
<dbReference type="EMBL" id="QETB01000004">
    <property type="protein sequence ID" value="PWF26168.1"/>
    <property type="molecule type" value="Genomic_DNA"/>
</dbReference>
<dbReference type="RefSeq" id="WP_109093995.1">
    <property type="nucleotide sequence ID" value="NZ_QETB01000004.1"/>
</dbReference>
<dbReference type="PRINTS" id="PR00344">
    <property type="entry name" value="BCTRLSENSOR"/>
</dbReference>
<dbReference type="SUPFAM" id="SSF47384">
    <property type="entry name" value="Homodimeric domain of signal transducing histidine kinase"/>
    <property type="match status" value="1"/>
</dbReference>
<organism evidence="15 16">
    <name type="scientific">Ancrocorticia populi</name>
    <dbReference type="NCBI Taxonomy" id="2175228"/>
    <lineage>
        <taxon>Bacteria</taxon>
        <taxon>Bacillati</taxon>
        <taxon>Actinomycetota</taxon>
        <taxon>Actinomycetes</taxon>
        <taxon>Actinomycetales</taxon>
        <taxon>Actinomycetaceae</taxon>
        <taxon>Ancrocorticia</taxon>
    </lineage>
</organism>
<feature type="chain" id="PRO_5016152177" description="histidine kinase" evidence="12">
    <location>
        <begin position="44"/>
        <end position="425"/>
    </location>
</feature>
<evidence type="ECO:0000256" key="3">
    <source>
        <dbReference type="ARBA" id="ARBA00012438"/>
    </source>
</evidence>
<dbReference type="Pfam" id="PF00512">
    <property type="entry name" value="HisKA"/>
    <property type="match status" value="1"/>
</dbReference>
<dbReference type="GO" id="GO:0000155">
    <property type="term" value="F:phosphorelay sensor kinase activity"/>
    <property type="evidence" value="ECO:0007669"/>
    <property type="project" value="InterPro"/>
</dbReference>
<dbReference type="Pfam" id="PF02518">
    <property type="entry name" value="HATPase_c"/>
    <property type="match status" value="1"/>
</dbReference>
<evidence type="ECO:0000256" key="12">
    <source>
        <dbReference type="SAM" id="SignalP"/>
    </source>
</evidence>
<dbReference type="Proteomes" id="UP000245283">
    <property type="component" value="Unassembled WGS sequence"/>
</dbReference>
<dbReference type="GO" id="GO:0005886">
    <property type="term" value="C:plasma membrane"/>
    <property type="evidence" value="ECO:0007669"/>
    <property type="project" value="UniProtKB-SubCell"/>
</dbReference>
<dbReference type="InterPro" id="IPR003660">
    <property type="entry name" value="HAMP_dom"/>
</dbReference>
<evidence type="ECO:0000256" key="7">
    <source>
        <dbReference type="ARBA" id="ARBA00022777"/>
    </source>
</evidence>
<keyword evidence="5" id="KW-0808">Transferase</keyword>
<feature type="transmembrane region" description="Helical" evidence="11">
    <location>
        <begin position="137"/>
        <end position="156"/>
    </location>
</feature>
<gene>
    <name evidence="15" type="ORF">DD236_08835</name>
</gene>
<dbReference type="OrthoDB" id="9786919at2"/>
<comment type="catalytic activity">
    <reaction evidence="1">
        <text>ATP + protein L-histidine = ADP + protein N-phospho-L-histidine.</text>
        <dbReference type="EC" id="2.7.13.3"/>
    </reaction>
</comment>
<keyword evidence="10 11" id="KW-0472">Membrane</keyword>
<evidence type="ECO:0000256" key="9">
    <source>
        <dbReference type="ARBA" id="ARBA00023012"/>
    </source>
</evidence>
<dbReference type="InterPro" id="IPR050428">
    <property type="entry name" value="TCS_sensor_his_kinase"/>
</dbReference>
<dbReference type="InterPro" id="IPR005467">
    <property type="entry name" value="His_kinase_dom"/>
</dbReference>
<keyword evidence="12" id="KW-0732">Signal</keyword>
<dbReference type="InterPro" id="IPR004358">
    <property type="entry name" value="Sig_transdc_His_kin-like_C"/>
</dbReference>
<dbReference type="InterPro" id="IPR036890">
    <property type="entry name" value="HATPase_C_sf"/>
</dbReference>
<dbReference type="Pfam" id="PF00672">
    <property type="entry name" value="HAMP"/>
    <property type="match status" value="1"/>
</dbReference>
<keyword evidence="6 11" id="KW-0812">Transmembrane</keyword>
<keyword evidence="7 15" id="KW-0418">Kinase</keyword>
<dbReference type="PROSITE" id="PS50109">
    <property type="entry name" value="HIS_KIN"/>
    <property type="match status" value="1"/>
</dbReference>
<evidence type="ECO:0000256" key="10">
    <source>
        <dbReference type="ARBA" id="ARBA00023136"/>
    </source>
</evidence>
<reference evidence="16" key="1">
    <citation type="submission" date="2018-05" db="EMBL/GenBank/DDBJ databases">
        <authorList>
            <person name="Li Y."/>
        </authorList>
    </citation>
    <scope>NUCLEOTIDE SEQUENCE [LARGE SCALE GENOMIC DNA]</scope>
    <source>
        <strain evidence="16">sk1b4</strain>
    </source>
</reference>
<evidence type="ECO:0000259" key="13">
    <source>
        <dbReference type="PROSITE" id="PS50109"/>
    </source>
</evidence>
<evidence type="ECO:0000313" key="16">
    <source>
        <dbReference type="Proteomes" id="UP000245283"/>
    </source>
</evidence>
<evidence type="ECO:0000256" key="2">
    <source>
        <dbReference type="ARBA" id="ARBA00004236"/>
    </source>
</evidence>
<evidence type="ECO:0000256" key="6">
    <source>
        <dbReference type="ARBA" id="ARBA00022692"/>
    </source>
</evidence>
<dbReference type="SMART" id="SM00304">
    <property type="entry name" value="HAMP"/>
    <property type="match status" value="1"/>
</dbReference>
<sequence length="425" mass="45204">MLKSVRSRATAGAVFVVAVALLVGALIFLGSLRSALVSSSASAAEATADALSDSIEDTGTNALSEEDDDAVIQIIDSTSSVVASTEEASGVNLSTADEFTIDGDHYYVVSEDVDDTDLRVWVGFEVDDDAIAVVQRLLLIALPLIVLIVGLVTWKVTGRALAPVHRIRAEVDQMGATALDRRVAVPDTGDEIAALAATMNRMLDRIEQGTKTQRQFVSDASHELRSPLATIRQHAELAAAHPEAIEQEELAAVVLGEGKRMQDMVDSLLILARLDEGAHAEWKAVDLDDIALSEAARVRDRVSVDTSGIRAGRVLGDSRLLSHVVRNLVDNATRHARGNIAITVSMNGPQTVLDVEDDGNGIPASDRQRIFERFVRLDESRARDAGGSGLGLAIVHSIVSAHGGAVFVGESRWSGARFTVVLPTA</sequence>
<protein>
    <recommendedName>
        <fullName evidence="3">histidine kinase</fullName>
        <ecNumber evidence="3">2.7.13.3</ecNumber>
    </recommendedName>
</protein>
<dbReference type="PANTHER" id="PTHR45436:SF5">
    <property type="entry name" value="SENSOR HISTIDINE KINASE TRCS"/>
    <property type="match status" value="1"/>
</dbReference>
<keyword evidence="9" id="KW-0902">Two-component regulatory system</keyword>
<dbReference type="InterPro" id="IPR036097">
    <property type="entry name" value="HisK_dim/P_sf"/>
</dbReference>
<feature type="signal peptide" evidence="12">
    <location>
        <begin position="1"/>
        <end position="43"/>
    </location>
</feature>
<evidence type="ECO:0000256" key="11">
    <source>
        <dbReference type="SAM" id="Phobius"/>
    </source>
</evidence>
<name>A0A2V1K910_9ACTO</name>
<dbReference type="CDD" id="cd06225">
    <property type="entry name" value="HAMP"/>
    <property type="match status" value="1"/>
</dbReference>
<dbReference type="InterPro" id="IPR003661">
    <property type="entry name" value="HisK_dim/P_dom"/>
</dbReference>
<feature type="domain" description="Histidine kinase" evidence="13">
    <location>
        <begin position="219"/>
        <end position="425"/>
    </location>
</feature>
<feature type="domain" description="HAMP" evidence="14">
    <location>
        <begin position="158"/>
        <end position="211"/>
    </location>
</feature>
<comment type="caution">
    <text evidence="15">The sequence shown here is derived from an EMBL/GenBank/DDBJ whole genome shotgun (WGS) entry which is preliminary data.</text>
</comment>
<dbReference type="PANTHER" id="PTHR45436">
    <property type="entry name" value="SENSOR HISTIDINE KINASE YKOH"/>
    <property type="match status" value="1"/>
</dbReference>
<evidence type="ECO:0000256" key="8">
    <source>
        <dbReference type="ARBA" id="ARBA00022989"/>
    </source>
</evidence>
<dbReference type="SUPFAM" id="SSF55874">
    <property type="entry name" value="ATPase domain of HSP90 chaperone/DNA topoisomerase II/histidine kinase"/>
    <property type="match status" value="1"/>
</dbReference>
<comment type="subcellular location">
    <subcellularLocation>
        <location evidence="2">Cell membrane</location>
    </subcellularLocation>
</comment>
<dbReference type="SUPFAM" id="SSF158472">
    <property type="entry name" value="HAMP domain-like"/>
    <property type="match status" value="1"/>
</dbReference>
<dbReference type="Gene3D" id="3.30.565.10">
    <property type="entry name" value="Histidine kinase-like ATPase, C-terminal domain"/>
    <property type="match status" value="1"/>
</dbReference>
<dbReference type="SMART" id="SM00387">
    <property type="entry name" value="HATPase_c"/>
    <property type="match status" value="1"/>
</dbReference>